<protein>
    <recommendedName>
        <fullName evidence="4">Ankyrin repeat protein</fullName>
    </recommendedName>
</protein>
<dbReference type="Gene3D" id="1.25.40.20">
    <property type="entry name" value="Ankyrin repeat-containing domain"/>
    <property type="match status" value="1"/>
</dbReference>
<dbReference type="InterPro" id="IPR036770">
    <property type="entry name" value="Ankyrin_rpt-contain_sf"/>
</dbReference>
<evidence type="ECO:0000313" key="3">
    <source>
        <dbReference type="Proteomes" id="UP001527925"/>
    </source>
</evidence>
<keyword evidence="3" id="KW-1185">Reference proteome</keyword>
<dbReference type="SUPFAM" id="SSF140860">
    <property type="entry name" value="Pseudo ankyrin repeat-like"/>
    <property type="match status" value="1"/>
</dbReference>
<sequence>MNDPMLLEPAHTLPATLPATLPSTPRGDAPALRVRTADASPDAGLLARLAGGQLLRAELRRLSAAQRARLWRDVLEADRDDVDLSALPDVHMESACFLAVRSRGMLARVRASGRASDWTLRRVVVRNRWTDLLDWTQPGLLADAAAAENAVWLLRHLIEDRRAVRPCCRLAEAAAAGGHLEAVVYLHECMPAHRWPARVMDKAAASGNLELVVWLHTHRRDGCSAAAIDAAASNGHLLVVDWLARNRAEGCTASAVRGAAQNGHLDVLALVRIRFPAVFDAAATTHAAHFATALPVVQWFNSLGLVHSPQDTLGHAVCGGNVSCARWIYTHFGLAVSPWHLAVACKHNYHDMAEWLISLPAVCVEPEHILDAVDHCAIDVLNVLIRADPARIDVIARAAVSRNNSELIDDYPVYSNYPGTHIHTLLVLPHAVPLNNTNNANNNARTGTSDVQKYGRISNSNSNSSSGSGSSNSDAVLILEIR</sequence>
<dbReference type="PANTHER" id="PTHR46586:SF3">
    <property type="entry name" value="ANKYRIN REPEAT-CONTAINING PROTEIN"/>
    <property type="match status" value="1"/>
</dbReference>
<evidence type="ECO:0000313" key="2">
    <source>
        <dbReference type="EMBL" id="KAL2915902.1"/>
    </source>
</evidence>
<dbReference type="InterPro" id="IPR052050">
    <property type="entry name" value="SecEffector_AnkRepeat"/>
</dbReference>
<reference evidence="2 3" key="1">
    <citation type="submission" date="2023-09" db="EMBL/GenBank/DDBJ databases">
        <title>Pangenome analysis of Batrachochytrium dendrobatidis and related Chytrids.</title>
        <authorList>
            <person name="Yacoub M.N."/>
            <person name="Stajich J.E."/>
            <person name="James T.Y."/>
        </authorList>
    </citation>
    <scope>NUCLEOTIDE SEQUENCE [LARGE SCALE GENOMIC DNA]</scope>
    <source>
        <strain evidence="2 3">JEL0888</strain>
    </source>
</reference>
<proteinExistence type="predicted"/>
<feature type="compositionally biased region" description="Low complexity" evidence="1">
    <location>
        <begin position="458"/>
        <end position="472"/>
    </location>
</feature>
<dbReference type="Proteomes" id="UP001527925">
    <property type="component" value="Unassembled WGS sequence"/>
</dbReference>
<evidence type="ECO:0000256" key="1">
    <source>
        <dbReference type="SAM" id="MobiDB-lite"/>
    </source>
</evidence>
<name>A0ABR4N8R5_9FUNG</name>
<gene>
    <name evidence="2" type="ORF">HK105_204605</name>
</gene>
<evidence type="ECO:0008006" key="4">
    <source>
        <dbReference type="Google" id="ProtNLM"/>
    </source>
</evidence>
<dbReference type="EMBL" id="JADGIZ020000020">
    <property type="protein sequence ID" value="KAL2915902.1"/>
    <property type="molecule type" value="Genomic_DNA"/>
</dbReference>
<feature type="region of interest" description="Disordered" evidence="1">
    <location>
        <begin position="437"/>
        <end position="472"/>
    </location>
</feature>
<comment type="caution">
    <text evidence="2">The sequence shown here is derived from an EMBL/GenBank/DDBJ whole genome shotgun (WGS) entry which is preliminary data.</text>
</comment>
<dbReference type="PANTHER" id="PTHR46586">
    <property type="entry name" value="ANKYRIN REPEAT-CONTAINING PROTEIN"/>
    <property type="match status" value="1"/>
</dbReference>
<organism evidence="2 3">
    <name type="scientific">Polyrhizophydium stewartii</name>
    <dbReference type="NCBI Taxonomy" id="2732419"/>
    <lineage>
        <taxon>Eukaryota</taxon>
        <taxon>Fungi</taxon>
        <taxon>Fungi incertae sedis</taxon>
        <taxon>Chytridiomycota</taxon>
        <taxon>Chytridiomycota incertae sedis</taxon>
        <taxon>Chytridiomycetes</taxon>
        <taxon>Rhizophydiales</taxon>
        <taxon>Rhizophydiales incertae sedis</taxon>
        <taxon>Polyrhizophydium</taxon>
    </lineage>
</organism>
<accession>A0ABR4N8R5</accession>